<accession>A0ABY8VDB3</accession>
<sequence length="114" mass="12602">MTKPYEVDYAWLATDAPGNDGSSATVRMTVTGDSARQGVMTWFDDLPMDDLRVRGRDGWMVKEIQWNETKVIVDITSGGQHVADGIAAGTTEAFEILEPLGLDLTWEQLPRDSI</sequence>
<name>A0ABY8VDB3_9CORY</name>
<evidence type="ECO:0000313" key="1">
    <source>
        <dbReference type="EMBL" id="WIM67651.1"/>
    </source>
</evidence>
<proteinExistence type="predicted"/>
<evidence type="ECO:0000313" key="2">
    <source>
        <dbReference type="Proteomes" id="UP001225598"/>
    </source>
</evidence>
<protein>
    <submittedName>
        <fullName evidence="1">Uncharacterized protein</fullName>
    </submittedName>
</protein>
<gene>
    <name evidence="1" type="ORF">QP027_11285</name>
</gene>
<dbReference type="Proteomes" id="UP001225598">
    <property type="component" value="Chromosome"/>
</dbReference>
<keyword evidence="2" id="KW-1185">Reference proteome</keyword>
<organism evidence="1 2">
    <name type="scientific">Corynebacterium breve</name>
    <dbReference type="NCBI Taxonomy" id="3049799"/>
    <lineage>
        <taxon>Bacteria</taxon>
        <taxon>Bacillati</taxon>
        <taxon>Actinomycetota</taxon>
        <taxon>Actinomycetes</taxon>
        <taxon>Mycobacteriales</taxon>
        <taxon>Corynebacteriaceae</taxon>
        <taxon>Corynebacterium</taxon>
    </lineage>
</organism>
<dbReference type="EMBL" id="CP126969">
    <property type="protein sequence ID" value="WIM67651.1"/>
    <property type="molecule type" value="Genomic_DNA"/>
</dbReference>
<reference evidence="1 2" key="1">
    <citation type="submission" date="2023-05" db="EMBL/GenBank/DDBJ databases">
        <title>Corynebacterium suedekumii sp. nov. and Corynebacterium breve sp. nov. isolated from raw cow's milk.</title>
        <authorList>
            <person name="Baer M.K."/>
            <person name="Mehl L."/>
            <person name="Hellmuth R."/>
            <person name="Marke G."/>
            <person name="Lipski A."/>
        </authorList>
    </citation>
    <scope>NUCLEOTIDE SEQUENCE [LARGE SCALE GENOMIC DNA]</scope>
    <source>
        <strain evidence="1 2">R4</strain>
    </source>
</reference>
<dbReference type="RefSeq" id="WP_284824895.1">
    <property type="nucleotide sequence ID" value="NZ_CP126969.1"/>
</dbReference>